<feature type="compositionally biased region" description="Polar residues" evidence="1">
    <location>
        <begin position="1"/>
        <end position="12"/>
    </location>
</feature>
<name>A0ABP0EEJ3_9ASCO</name>
<feature type="compositionally biased region" description="Basic and acidic residues" evidence="1">
    <location>
        <begin position="19"/>
        <end position="32"/>
    </location>
</feature>
<evidence type="ECO:0000256" key="1">
    <source>
        <dbReference type="SAM" id="MobiDB-lite"/>
    </source>
</evidence>
<proteinExistence type="predicted"/>
<gene>
    <name evidence="2" type="ORF">CAAN4_E01486</name>
</gene>
<reference evidence="2 3" key="1">
    <citation type="submission" date="2024-01" db="EMBL/GenBank/DDBJ databases">
        <authorList>
            <consortium name="Genoscope - CEA"/>
            <person name="William W."/>
        </authorList>
    </citation>
    <scope>NUCLEOTIDE SEQUENCE [LARGE SCALE GENOMIC DNA]</scope>
    <source>
        <strain evidence="2 3">29B2s-10</strain>
    </source>
</reference>
<feature type="compositionally biased region" description="Polar residues" evidence="1">
    <location>
        <begin position="55"/>
        <end position="65"/>
    </location>
</feature>
<organism evidence="2 3">
    <name type="scientific">[Candida] anglica</name>
    <dbReference type="NCBI Taxonomy" id="148631"/>
    <lineage>
        <taxon>Eukaryota</taxon>
        <taxon>Fungi</taxon>
        <taxon>Dikarya</taxon>
        <taxon>Ascomycota</taxon>
        <taxon>Saccharomycotina</taxon>
        <taxon>Pichiomycetes</taxon>
        <taxon>Debaryomycetaceae</taxon>
        <taxon>Kurtzmaniella</taxon>
    </lineage>
</organism>
<feature type="compositionally biased region" description="Acidic residues" evidence="1">
    <location>
        <begin position="44"/>
        <end position="54"/>
    </location>
</feature>
<sequence>MSTRSGSSFDSSASKRRKLENSTRSDALDPVEKLLSFANRDDDFFNTEDSEPTESYDSNASSTDLVSTHKRMLDANMKVYYSQSRQRRNNDNSSFSILTEKKPIFEDSYHYNNSQTSAANQVPFFRAVNFNPKPASSYTFDEYLSYDELTDDNDTEAPNSDQESLESPTLKFNTLSNKNMSFHYRHNDNLNLSLSLSASQPETLDVFKALNKRCILNGKASEMVSTGNMLINDFFL</sequence>
<keyword evidence="3" id="KW-1185">Reference proteome</keyword>
<dbReference type="Proteomes" id="UP001497600">
    <property type="component" value="Chromosome E"/>
</dbReference>
<dbReference type="EMBL" id="OZ004257">
    <property type="protein sequence ID" value="CAK7906591.1"/>
    <property type="molecule type" value="Genomic_DNA"/>
</dbReference>
<accession>A0ABP0EEJ3</accession>
<protein>
    <submittedName>
        <fullName evidence="2">Uncharacterized protein</fullName>
    </submittedName>
</protein>
<evidence type="ECO:0000313" key="3">
    <source>
        <dbReference type="Proteomes" id="UP001497600"/>
    </source>
</evidence>
<evidence type="ECO:0000313" key="2">
    <source>
        <dbReference type="EMBL" id="CAK7906591.1"/>
    </source>
</evidence>
<feature type="region of interest" description="Disordered" evidence="1">
    <location>
        <begin position="1"/>
        <end position="65"/>
    </location>
</feature>